<sequence>MVAIKALPAVPSYTATHHILQAHSRRPEEPRSVLPDKDKTSNNTSFHQPQSHDTHFIYETCSCLPTDPPPSSIPGGGGGPPALHPLILKQSTISQ</sequence>
<dbReference type="AlphaFoldDB" id="A0A7T8GMJ4"/>
<reference evidence="3" key="1">
    <citation type="submission" date="2021-01" db="EMBL/GenBank/DDBJ databases">
        <title>Caligus Genome Assembly.</title>
        <authorList>
            <person name="Gallardo-Escarate C."/>
        </authorList>
    </citation>
    <scope>NUCLEOTIDE SEQUENCE [LARGE SCALE GENOMIC DNA]</scope>
</reference>
<gene>
    <name evidence="2" type="ORF">FKW44_022463</name>
</gene>
<feature type="region of interest" description="Disordered" evidence="1">
    <location>
        <begin position="18"/>
        <end position="52"/>
    </location>
</feature>
<proteinExistence type="predicted"/>
<accession>A0A7T8GMJ4</accession>
<organism evidence="2 3">
    <name type="scientific">Caligus rogercresseyi</name>
    <name type="common">Sea louse</name>
    <dbReference type="NCBI Taxonomy" id="217165"/>
    <lineage>
        <taxon>Eukaryota</taxon>
        <taxon>Metazoa</taxon>
        <taxon>Ecdysozoa</taxon>
        <taxon>Arthropoda</taxon>
        <taxon>Crustacea</taxon>
        <taxon>Multicrustacea</taxon>
        <taxon>Hexanauplia</taxon>
        <taxon>Copepoda</taxon>
        <taxon>Siphonostomatoida</taxon>
        <taxon>Caligidae</taxon>
        <taxon>Caligus</taxon>
    </lineage>
</organism>
<evidence type="ECO:0000313" key="2">
    <source>
        <dbReference type="EMBL" id="QQP34549.1"/>
    </source>
</evidence>
<dbReference type="EMBL" id="CP045906">
    <property type="protein sequence ID" value="QQP34549.1"/>
    <property type="molecule type" value="Genomic_DNA"/>
</dbReference>
<evidence type="ECO:0000256" key="1">
    <source>
        <dbReference type="SAM" id="MobiDB-lite"/>
    </source>
</evidence>
<keyword evidence="3" id="KW-1185">Reference proteome</keyword>
<evidence type="ECO:0000313" key="3">
    <source>
        <dbReference type="Proteomes" id="UP000595437"/>
    </source>
</evidence>
<name>A0A7T8GMJ4_CALRO</name>
<protein>
    <submittedName>
        <fullName evidence="2">Uncharacterized protein</fullName>
    </submittedName>
</protein>
<dbReference type="Proteomes" id="UP000595437">
    <property type="component" value="Chromosome 17"/>
</dbReference>
<feature type="region of interest" description="Disordered" evidence="1">
    <location>
        <begin position="67"/>
        <end position="95"/>
    </location>
</feature>
<feature type="compositionally biased region" description="Basic and acidic residues" evidence="1">
    <location>
        <begin position="25"/>
        <end position="40"/>
    </location>
</feature>